<dbReference type="AlphaFoldDB" id="A0AAD4C3N2"/>
<feature type="non-terminal residue" evidence="1">
    <location>
        <position position="1"/>
    </location>
</feature>
<reference evidence="1" key="1">
    <citation type="submission" date="2019-10" db="EMBL/GenBank/DDBJ databases">
        <authorList>
            <consortium name="DOE Joint Genome Institute"/>
            <person name="Kuo A."/>
            <person name="Miyauchi S."/>
            <person name="Kiss E."/>
            <person name="Drula E."/>
            <person name="Kohler A."/>
            <person name="Sanchez-Garcia M."/>
            <person name="Andreopoulos B."/>
            <person name="Barry K.W."/>
            <person name="Bonito G."/>
            <person name="Buee M."/>
            <person name="Carver A."/>
            <person name="Chen C."/>
            <person name="Cichocki N."/>
            <person name="Clum A."/>
            <person name="Culley D."/>
            <person name="Crous P.W."/>
            <person name="Fauchery L."/>
            <person name="Girlanda M."/>
            <person name="Hayes R."/>
            <person name="Keri Z."/>
            <person name="LaButti K."/>
            <person name="Lipzen A."/>
            <person name="Lombard V."/>
            <person name="Magnuson J."/>
            <person name="Maillard F."/>
            <person name="Morin E."/>
            <person name="Murat C."/>
            <person name="Nolan M."/>
            <person name="Ohm R."/>
            <person name="Pangilinan J."/>
            <person name="Pereira M."/>
            <person name="Perotto S."/>
            <person name="Peter M."/>
            <person name="Riley R."/>
            <person name="Sitrit Y."/>
            <person name="Stielow B."/>
            <person name="Szollosi G."/>
            <person name="Zifcakova L."/>
            <person name="Stursova M."/>
            <person name="Spatafora J.W."/>
            <person name="Tedersoo L."/>
            <person name="Vaario L.-M."/>
            <person name="Yamada A."/>
            <person name="Yan M."/>
            <person name="Wang P."/>
            <person name="Xu J."/>
            <person name="Bruns T."/>
            <person name="Baldrian P."/>
            <person name="Vilgalys R."/>
            <person name="Henrissat B."/>
            <person name="Grigoriev I.V."/>
            <person name="Hibbett D."/>
            <person name="Nagy L.G."/>
            <person name="Martin F.M."/>
        </authorList>
    </citation>
    <scope>NUCLEOTIDE SEQUENCE</scope>
    <source>
        <strain evidence="1">BED1</strain>
    </source>
</reference>
<organism evidence="1 3">
    <name type="scientific">Boletus edulis BED1</name>
    <dbReference type="NCBI Taxonomy" id="1328754"/>
    <lineage>
        <taxon>Eukaryota</taxon>
        <taxon>Fungi</taxon>
        <taxon>Dikarya</taxon>
        <taxon>Basidiomycota</taxon>
        <taxon>Agaricomycotina</taxon>
        <taxon>Agaricomycetes</taxon>
        <taxon>Agaricomycetidae</taxon>
        <taxon>Boletales</taxon>
        <taxon>Boletineae</taxon>
        <taxon>Boletaceae</taxon>
        <taxon>Boletoideae</taxon>
        <taxon>Boletus</taxon>
    </lineage>
</organism>
<comment type="caution">
    <text evidence="1">The sequence shown here is derived from an EMBL/GenBank/DDBJ whole genome shotgun (WGS) entry which is preliminary data.</text>
</comment>
<dbReference type="EMBL" id="WHUW01000004">
    <property type="protein sequence ID" value="KAF8447616.1"/>
    <property type="molecule type" value="Genomic_DNA"/>
</dbReference>
<accession>A0AAD4C3N2</accession>
<reference evidence="1" key="2">
    <citation type="journal article" date="2020" name="Nat. Commun.">
        <title>Large-scale genome sequencing of mycorrhizal fungi provides insights into the early evolution of symbiotic traits.</title>
        <authorList>
            <person name="Miyauchi S."/>
            <person name="Kiss E."/>
            <person name="Kuo A."/>
            <person name="Drula E."/>
            <person name="Kohler A."/>
            <person name="Sanchez-Garcia M."/>
            <person name="Morin E."/>
            <person name="Andreopoulos B."/>
            <person name="Barry K.W."/>
            <person name="Bonito G."/>
            <person name="Buee M."/>
            <person name="Carver A."/>
            <person name="Chen C."/>
            <person name="Cichocki N."/>
            <person name="Clum A."/>
            <person name="Culley D."/>
            <person name="Crous P.W."/>
            <person name="Fauchery L."/>
            <person name="Girlanda M."/>
            <person name="Hayes R.D."/>
            <person name="Keri Z."/>
            <person name="LaButti K."/>
            <person name="Lipzen A."/>
            <person name="Lombard V."/>
            <person name="Magnuson J."/>
            <person name="Maillard F."/>
            <person name="Murat C."/>
            <person name="Nolan M."/>
            <person name="Ohm R.A."/>
            <person name="Pangilinan J."/>
            <person name="Pereira M.F."/>
            <person name="Perotto S."/>
            <person name="Peter M."/>
            <person name="Pfister S."/>
            <person name="Riley R."/>
            <person name="Sitrit Y."/>
            <person name="Stielow J.B."/>
            <person name="Szollosi G."/>
            <person name="Zifcakova L."/>
            <person name="Stursova M."/>
            <person name="Spatafora J.W."/>
            <person name="Tedersoo L."/>
            <person name="Vaario L.M."/>
            <person name="Yamada A."/>
            <person name="Yan M."/>
            <person name="Wang P."/>
            <person name="Xu J."/>
            <person name="Bruns T."/>
            <person name="Baldrian P."/>
            <person name="Vilgalys R."/>
            <person name="Dunand C."/>
            <person name="Henrissat B."/>
            <person name="Grigoriev I.V."/>
            <person name="Hibbett D."/>
            <person name="Nagy L.G."/>
            <person name="Martin F.M."/>
        </authorList>
    </citation>
    <scope>NUCLEOTIDE SEQUENCE</scope>
    <source>
        <strain evidence="1">BED1</strain>
    </source>
</reference>
<protein>
    <submittedName>
        <fullName evidence="1">Uncharacterized protein</fullName>
    </submittedName>
</protein>
<evidence type="ECO:0000313" key="1">
    <source>
        <dbReference type="EMBL" id="KAF8447616.1"/>
    </source>
</evidence>
<name>A0AAD4C3N2_BOLED</name>
<evidence type="ECO:0000313" key="3">
    <source>
        <dbReference type="Proteomes" id="UP001194468"/>
    </source>
</evidence>
<gene>
    <name evidence="1" type="ORF">L210DRAFT_3330397</name>
    <name evidence="2" type="ORF">L210DRAFT_3335128</name>
</gene>
<evidence type="ECO:0000313" key="2">
    <source>
        <dbReference type="EMBL" id="KAF8447617.1"/>
    </source>
</evidence>
<dbReference type="EMBL" id="WHUW01000004">
    <property type="protein sequence ID" value="KAF8447617.1"/>
    <property type="molecule type" value="Genomic_DNA"/>
</dbReference>
<dbReference type="Proteomes" id="UP001194468">
    <property type="component" value="Unassembled WGS sequence"/>
</dbReference>
<proteinExistence type="predicted"/>
<keyword evidence="3" id="KW-1185">Reference proteome</keyword>
<feature type="non-terminal residue" evidence="1">
    <location>
        <position position="243"/>
    </location>
</feature>
<sequence length="243" mass="27934">TVKWSQTQLFLKSKSLRNCRRVSPWNAFLRARLHEVNKGRERGKRVKLTKYIAENKTGLLASYNALSPAQHQEYVKDTQAARETKQQIVRANPKAISNTVASAFANMDHEVGFSFFFEQGVTWTSLCVKTGIEGFYIAVRGSVDDLSPPKIFFSPKAERFVKAVLNVEPNQLALRLESWVISDMPAATNRQRSLNKLISECRTHIQEELDYILVEKRVKRKVKMNYDNYEREIVERHSIALTG</sequence>